<feature type="active site" evidence="13">
    <location>
        <position position="139"/>
    </location>
</feature>
<dbReference type="AlphaFoldDB" id="A0A084EXT2"/>
<evidence type="ECO:0000256" key="1">
    <source>
        <dbReference type="ARBA" id="ARBA00009518"/>
    </source>
</evidence>
<feature type="active site" evidence="13">
    <location>
        <position position="8"/>
    </location>
</feature>
<sequence length="192" mass="20899">MAIILGIDPGSRVTGYGVIHQTGRHLEYLGSGAIRTSVEDLPTRLKRIYAGVTEIITQFQPDMFAIEQVFMAKNADSALKLGQARGTAIVAAVNHDLPVFEYAARLVKQTVVGIGSADKVQVQDMVTRILQLSAKPQADAADALAIAITHAHSIQHSLTVAKQSSQAVSSEKEQILALMKTRYSRGRFRFRN</sequence>
<evidence type="ECO:0000256" key="7">
    <source>
        <dbReference type="ARBA" id="ARBA00022801"/>
    </source>
</evidence>
<dbReference type="Gene3D" id="3.30.420.10">
    <property type="entry name" value="Ribonuclease H-like superfamily/Ribonuclease H"/>
    <property type="match status" value="1"/>
</dbReference>
<evidence type="ECO:0000256" key="4">
    <source>
        <dbReference type="ARBA" id="ARBA00022723"/>
    </source>
</evidence>
<dbReference type="CDD" id="cd16962">
    <property type="entry name" value="RuvC"/>
    <property type="match status" value="1"/>
</dbReference>
<dbReference type="FunFam" id="3.30.420.10:FF:000002">
    <property type="entry name" value="Crossover junction endodeoxyribonuclease RuvC"/>
    <property type="match status" value="1"/>
</dbReference>
<keyword evidence="3 13" id="KW-0540">Nuclease</keyword>
<reference evidence="15" key="1">
    <citation type="submission" date="2022-09" db="EMBL/GenBank/DDBJ databases">
        <title>Molecular characterization of Glaesserella parasuis strains circulating in commercial swine farms using whole-genome sequencing.</title>
        <authorList>
            <person name="Mugabi R."/>
            <person name="Clavijo M."/>
            <person name="Li G."/>
        </authorList>
    </citation>
    <scope>NUCLEOTIDE SEQUENCE</scope>
    <source>
        <strain evidence="15">0435-53</strain>
    </source>
</reference>
<feature type="binding site" evidence="13">
    <location>
        <position position="8"/>
    </location>
    <ligand>
        <name>Mg(2+)</name>
        <dbReference type="ChEBI" id="CHEBI:18420"/>
        <label>1</label>
    </ligand>
</feature>
<dbReference type="GO" id="GO:0048476">
    <property type="term" value="C:Holliday junction resolvase complex"/>
    <property type="evidence" value="ECO:0007669"/>
    <property type="project" value="UniProtKB-UniRule"/>
</dbReference>
<dbReference type="GO" id="GO:0003677">
    <property type="term" value="F:DNA binding"/>
    <property type="evidence" value="ECO:0007669"/>
    <property type="project" value="UniProtKB-KW"/>
</dbReference>
<keyword evidence="4 13" id="KW-0479">Metal-binding</keyword>
<comment type="cofactor">
    <cofactor evidence="13">
        <name>Mg(2+)</name>
        <dbReference type="ChEBI" id="CHEBI:18420"/>
    </cofactor>
    <text evidence="13">Binds 2 Mg(2+) ion per subunit.</text>
</comment>
<dbReference type="OrthoDB" id="9805499at2"/>
<evidence type="ECO:0000256" key="11">
    <source>
        <dbReference type="ARBA" id="ARBA00023204"/>
    </source>
</evidence>
<dbReference type="EMBL" id="JAODIR010000040">
    <property type="protein sequence ID" value="MDD2168496.1"/>
    <property type="molecule type" value="Genomic_DNA"/>
</dbReference>
<comment type="similarity">
    <text evidence="1 13">Belongs to the RuvC family.</text>
</comment>
<dbReference type="PROSITE" id="PS01321">
    <property type="entry name" value="RUVC"/>
    <property type="match status" value="1"/>
</dbReference>
<comment type="subunit">
    <text evidence="13">Homodimer which binds Holliday junction (HJ) DNA. The HJ becomes 2-fold symmetrical on binding to RuvC with unstacked arms; it has a different conformation from HJ DNA in complex with RuvA. In the full resolvosome a probable DNA-RuvA(4)-RuvB(12)-RuvC(2) complex forms which resolves the HJ.</text>
</comment>
<evidence type="ECO:0000256" key="10">
    <source>
        <dbReference type="ARBA" id="ARBA00023172"/>
    </source>
</evidence>
<keyword evidence="5 13" id="KW-0255">Endonuclease</keyword>
<proteinExistence type="inferred from homology"/>
<dbReference type="Proteomes" id="UP001222296">
    <property type="component" value="Chromosome"/>
</dbReference>
<comment type="catalytic activity">
    <reaction evidence="12 13">
        <text>Endonucleolytic cleavage at a junction such as a reciprocal single-stranded crossover between two homologous DNA duplexes (Holliday junction).</text>
        <dbReference type="EC" id="3.1.21.10"/>
    </reaction>
</comment>
<keyword evidence="9 13" id="KW-0238">DNA-binding</keyword>
<dbReference type="InterPro" id="IPR036397">
    <property type="entry name" value="RNaseH_sf"/>
</dbReference>
<evidence type="ECO:0000256" key="12">
    <source>
        <dbReference type="ARBA" id="ARBA00029354"/>
    </source>
</evidence>
<dbReference type="GO" id="GO:0006281">
    <property type="term" value="P:DNA repair"/>
    <property type="evidence" value="ECO:0007669"/>
    <property type="project" value="UniProtKB-UniRule"/>
</dbReference>
<dbReference type="PRINTS" id="PR00696">
    <property type="entry name" value="RSOLVASERUVC"/>
</dbReference>
<keyword evidence="2 13" id="KW-0963">Cytoplasm</keyword>
<dbReference type="EMBL" id="CP121769">
    <property type="protein sequence ID" value="WGE10808.1"/>
    <property type="molecule type" value="Genomic_DNA"/>
</dbReference>
<evidence type="ECO:0000313" key="15">
    <source>
        <dbReference type="EMBL" id="MDD2168496.1"/>
    </source>
</evidence>
<feature type="binding site" evidence="13">
    <location>
        <position position="139"/>
    </location>
    <ligand>
        <name>Mg(2+)</name>
        <dbReference type="ChEBI" id="CHEBI:18420"/>
        <label>1</label>
    </ligand>
</feature>
<dbReference type="GO" id="GO:0008821">
    <property type="term" value="F:crossover junction DNA endonuclease activity"/>
    <property type="evidence" value="ECO:0007669"/>
    <property type="project" value="UniProtKB-UniRule"/>
</dbReference>
<dbReference type="Proteomes" id="UP001148834">
    <property type="component" value="Unassembled WGS sequence"/>
</dbReference>
<evidence type="ECO:0000313" key="16">
    <source>
        <dbReference type="EMBL" id="WGE10808.1"/>
    </source>
</evidence>
<name>A0A084EXT2_GLAPU</name>
<evidence type="ECO:0000256" key="14">
    <source>
        <dbReference type="NCBIfam" id="TIGR00228"/>
    </source>
</evidence>
<dbReference type="GO" id="GO:0005737">
    <property type="term" value="C:cytoplasm"/>
    <property type="evidence" value="ECO:0007669"/>
    <property type="project" value="UniProtKB-SubCell"/>
</dbReference>
<dbReference type="InterPro" id="IPR012337">
    <property type="entry name" value="RNaseH-like_sf"/>
</dbReference>
<evidence type="ECO:0000256" key="9">
    <source>
        <dbReference type="ARBA" id="ARBA00023125"/>
    </source>
</evidence>
<dbReference type="GO" id="GO:0006310">
    <property type="term" value="P:DNA recombination"/>
    <property type="evidence" value="ECO:0007669"/>
    <property type="project" value="UniProtKB-UniRule"/>
</dbReference>
<evidence type="ECO:0000256" key="8">
    <source>
        <dbReference type="ARBA" id="ARBA00022842"/>
    </source>
</evidence>
<dbReference type="SUPFAM" id="SSF53098">
    <property type="entry name" value="Ribonuclease H-like"/>
    <property type="match status" value="1"/>
</dbReference>
<protein>
    <recommendedName>
        <fullName evidence="13 14">Crossover junction endodeoxyribonuclease RuvC</fullName>
        <ecNumber evidence="13 14">3.1.21.10</ecNumber>
    </recommendedName>
    <alternativeName>
        <fullName evidence="13">Holliday junction nuclease RuvC</fullName>
    </alternativeName>
    <alternativeName>
        <fullName evidence="13">Holliday junction resolvase RuvC</fullName>
    </alternativeName>
</protein>
<keyword evidence="10 13" id="KW-0233">DNA recombination</keyword>
<evidence type="ECO:0000256" key="5">
    <source>
        <dbReference type="ARBA" id="ARBA00022759"/>
    </source>
</evidence>
<dbReference type="GO" id="GO:0000287">
    <property type="term" value="F:magnesium ion binding"/>
    <property type="evidence" value="ECO:0007669"/>
    <property type="project" value="UniProtKB-UniRule"/>
</dbReference>
<dbReference type="Pfam" id="PF02075">
    <property type="entry name" value="RuvC"/>
    <property type="match status" value="1"/>
</dbReference>
<reference evidence="16" key="2">
    <citation type="submission" date="2023-04" db="EMBL/GenBank/DDBJ databases">
        <title>Molecular characterization of the Integrative and Conjugative elements harboring multidrug-resistance gene from Glaesserella (Haemophilus) parasuis.</title>
        <authorList>
            <person name="Che Y."/>
            <person name="Zhou L."/>
        </authorList>
    </citation>
    <scope>NUCLEOTIDE SEQUENCE</scope>
    <source>
        <strain evidence="16">Z44</strain>
    </source>
</reference>
<evidence type="ECO:0000256" key="3">
    <source>
        <dbReference type="ARBA" id="ARBA00022722"/>
    </source>
</evidence>
<dbReference type="InterPro" id="IPR020563">
    <property type="entry name" value="X-over_junc_endoDNase_Mg_BS"/>
</dbReference>
<dbReference type="PANTHER" id="PTHR30194:SF3">
    <property type="entry name" value="CROSSOVER JUNCTION ENDODEOXYRIBONUCLEASE RUVC"/>
    <property type="match status" value="1"/>
</dbReference>
<dbReference type="RefSeq" id="WP_021110977.1">
    <property type="nucleotide sequence ID" value="NZ_CP049089.1"/>
</dbReference>
<feature type="active site" evidence="13">
    <location>
        <position position="67"/>
    </location>
</feature>
<dbReference type="HAMAP" id="MF_00034">
    <property type="entry name" value="RuvC"/>
    <property type="match status" value="1"/>
</dbReference>
<keyword evidence="8 13" id="KW-0460">Magnesium</keyword>
<organism evidence="15 17">
    <name type="scientific">Glaesserella parasuis</name>
    <name type="common">Haemophilus parasuis</name>
    <dbReference type="NCBI Taxonomy" id="738"/>
    <lineage>
        <taxon>Bacteria</taxon>
        <taxon>Pseudomonadati</taxon>
        <taxon>Pseudomonadota</taxon>
        <taxon>Gammaproteobacteria</taxon>
        <taxon>Pasteurellales</taxon>
        <taxon>Pasteurellaceae</taxon>
        <taxon>Glaesserella</taxon>
    </lineage>
</organism>
<evidence type="ECO:0000256" key="13">
    <source>
        <dbReference type="HAMAP-Rule" id="MF_00034"/>
    </source>
</evidence>
<evidence type="ECO:0000313" key="17">
    <source>
        <dbReference type="Proteomes" id="UP001148834"/>
    </source>
</evidence>
<dbReference type="InterPro" id="IPR002176">
    <property type="entry name" value="X-over_junc_endoDNase_RuvC"/>
</dbReference>
<evidence type="ECO:0000256" key="2">
    <source>
        <dbReference type="ARBA" id="ARBA00022490"/>
    </source>
</evidence>
<keyword evidence="11 13" id="KW-0234">DNA repair</keyword>
<feature type="binding site" evidence="13">
    <location>
        <position position="67"/>
    </location>
    <ligand>
        <name>Mg(2+)</name>
        <dbReference type="ChEBI" id="CHEBI:18420"/>
        <label>2</label>
    </ligand>
</feature>
<keyword evidence="7 13" id="KW-0378">Hydrolase</keyword>
<dbReference type="PANTHER" id="PTHR30194">
    <property type="entry name" value="CROSSOVER JUNCTION ENDODEOXYRIBONUCLEASE RUVC"/>
    <property type="match status" value="1"/>
</dbReference>
<comment type="function">
    <text evidence="13">The RuvA-RuvB-RuvC complex processes Holliday junction (HJ) DNA during genetic recombination and DNA repair. Endonuclease that resolves HJ intermediates. Cleaves cruciform DNA by making single-stranded nicks across the HJ at symmetrical positions within the homologous arms, yielding a 5'-phosphate and a 3'-hydroxyl group; requires a central core of homology in the junction. The consensus cleavage sequence is 5'-(A/T)TT(C/G)-3'. Cleavage occurs on the 3'-side of the TT dinucleotide at the point of strand exchange. HJ branch migration catalyzed by RuvA-RuvB allows RuvC to scan DNA until it finds its consensus sequence, where it cleaves and resolves the cruciform DNA.</text>
</comment>
<dbReference type="EC" id="3.1.21.10" evidence="13 14"/>
<dbReference type="NCBIfam" id="TIGR00228">
    <property type="entry name" value="ruvC"/>
    <property type="match status" value="1"/>
</dbReference>
<comment type="subcellular location">
    <subcellularLocation>
        <location evidence="13">Cytoplasm</location>
    </subcellularLocation>
</comment>
<accession>A0A084EXT2</accession>
<keyword evidence="6 13" id="KW-0227">DNA damage</keyword>
<evidence type="ECO:0000256" key="6">
    <source>
        <dbReference type="ARBA" id="ARBA00022763"/>
    </source>
</evidence>
<gene>
    <name evidence="13 15" type="primary">ruvC</name>
    <name evidence="15" type="ORF">N5925_07805</name>
    <name evidence="16" type="ORF">QBL01_04295</name>
</gene>